<evidence type="ECO:0000256" key="4">
    <source>
        <dbReference type="ARBA" id="ARBA00023239"/>
    </source>
</evidence>
<evidence type="ECO:0000259" key="6">
    <source>
        <dbReference type="Pfam" id="PF16889"/>
    </source>
</evidence>
<protein>
    <submittedName>
        <fullName evidence="7">Heparinase II/III family protein</fullName>
    </submittedName>
</protein>
<reference evidence="7 8" key="2">
    <citation type="journal article" date="2012" name="Stand. Genomic Sci.">
        <title>Complete genome sequence of the termite hindgut bacterium Spirochaeta coccoides type strain (SPN1(T)), reclassification in the genus Sphaerochaeta as Sphaerochaeta coccoides comb. nov. and emendations of the family Spirochaetaceae and the genus Sphaerochaeta.</title>
        <authorList>
            <person name="Abt B."/>
            <person name="Han C."/>
            <person name="Scheuner C."/>
            <person name="Lu M."/>
            <person name="Lapidus A."/>
            <person name="Nolan M."/>
            <person name="Lucas S."/>
            <person name="Hammon N."/>
            <person name="Deshpande S."/>
            <person name="Cheng J.F."/>
            <person name="Tapia R."/>
            <person name="Goodwin L.A."/>
            <person name="Pitluck S."/>
            <person name="Liolios K."/>
            <person name="Pagani I."/>
            <person name="Ivanova N."/>
            <person name="Mavromatis K."/>
            <person name="Mikhailova N."/>
            <person name="Huntemann M."/>
            <person name="Pati A."/>
            <person name="Chen A."/>
            <person name="Palaniappan K."/>
            <person name="Land M."/>
            <person name="Hauser L."/>
            <person name="Brambilla E.M."/>
            <person name="Rohde M."/>
            <person name="Spring S."/>
            <person name="Gronow S."/>
            <person name="Goker M."/>
            <person name="Woyke T."/>
            <person name="Bristow J."/>
            <person name="Eisen J.A."/>
            <person name="Markowitz V."/>
            <person name="Hugenholtz P."/>
            <person name="Kyrpides N.C."/>
            <person name="Klenk H.P."/>
            <person name="Detter J.C."/>
        </authorList>
    </citation>
    <scope>NUCLEOTIDE SEQUENCE [LARGE SCALE GENOMIC DNA]</scope>
    <source>
        <strain evidence="8">ATCC BAA-1237 / DSM 17374 / SPN1</strain>
    </source>
</reference>
<dbReference type="Gene3D" id="2.70.98.70">
    <property type="match status" value="1"/>
</dbReference>
<gene>
    <name evidence="7" type="ordered locus">Spico_1386</name>
</gene>
<dbReference type="InterPro" id="IPR008929">
    <property type="entry name" value="Chondroitin_lyas"/>
</dbReference>
<accession>F4GHK1</accession>
<name>F4GHK1_PARC1</name>
<dbReference type="HOGENOM" id="CLU_013047_0_0_12"/>
<feature type="domain" description="Heparin-sulfate lyase N-terminal" evidence="6">
    <location>
        <begin position="57"/>
        <end position="279"/>
    </location>
</feature>
<evidence type="ECO:0000313" key="8">
    <source>
        <dbReference type="Proteomes" id="UP000007939"/>
    </source>
</evidence>
<dbReference type="Pfam" id="PF16889">
    <property type="entry name" value="Hepar_II_III_N"/>
    <property type="match status" value="1"/>
</dbReference>
<organism evidence="7 8">
    <name type="scientific">Parasphaerochaeta coccoides (strain ATCC BAA-1237 / DSM 17374 / SPN1)</name>
    <name type="common">Sphaerochaeta coccoides</name>
    <dbReference type="NCBI Taxonomy" id="760011"/>
    <lineage>
        <taxon>Bacteria</taxon>
        <taxon>Pseudomonadati</taxon>
        <taxon>Spirochaetota</taxon>
        <taxon>Spirochaetia</taxon>
        <taxon>Spirochaetales</taxon>
        <taxon>Sphaerochaetaceae</taxon>
        <taxon>Parasphaerochaeta</taxon>
    </lineage>
</organism>
<evidence type="ECO:0000256" key="3">
    <source>
        <dbReference type="ARBA" id="ARBA00022764"/>
    </source>
</evidence>
<keyword evidence="2" id="KW-0732">Signal</keyword>
<comment type="subcellular location">
    <subcellularLocation>
        <location evidence="1">Periplasm</location>
    </subcellularLocation>
</comment>
<dbReference type="InterPro" id="IPR031680">
    <property type="entry name" value="Hepar_II_III_N"/>
</dbReference>
<dbReference type="Gene3D" id="1.50.10.100">
    <property type="entry name" value="Chondroitin AC/alginate lyase"/>
    <property type="match status" value="1"/>
</dbReference>
<proteinExistence type="predicted"/>
<dbReference type="eggNOG" id="COG5360">
    <property type="taxonomic scope" value="Bacteria"/>
</dbReference>
<dbReference type="RefSeq" id="WP_013739985.1">
    <property type="nucleotide sequence ID" value="NC_015436.1"/>
</dbReference>
<dbReference type="AlphaFoldDB" id="F4GHK1"/>
<dbReference type="PANTHER" id="PTHR39210">
    <property type="entry name" value="HEPARIN-SULFATE LYASE"/>
    <property type="match status" value="1"/>
</dbReference>
<dbReference type="EMBL" id="CP002659">
    <property type="protein sequence ID" value="AEC02590.1"/>
    <property type="molecule type" value="Genomic_DNA"/>
</dbReference>
<dbReference type="GO" id="GO:0042597">
    <property type="term" value="C:periplasmic space"/>
    <property type="evidence" value="ECO:0007669"/>
    <property type="project" value="UniProtKB-SubCell"/>
</dbReference>
<dbReference type="PANTHER" id="PTHR39210:SF1">
    <property type="entry name" value="HEPARIN-SULFATE LYASE"/>
    <property type="match status" value="1"/>
</dbReference>
<evidence type="ECO:0000259" key="5">
    <source>
        <dbReference type="Pfam" id="PF07940"/>
    </source>
</evidence>
<keyword evidence="4" id="KW-0456">Lyase</keyword>
<evidence type="ECO:0000256" key="1">
    <source>
        <dbReference type="ARBA" id="ARBA00004418"/>
    </source>
</evidence>
<dbReference type="Pfam" id="PF07940">
    <property type="entry name" value="Hepar_II_III_C"/>
    <property type="match status" value="1"/>
</dbReference>
<evidence type="ECO:0000313" key="7">
    <source>
        <dbReference type="EMBL" id="AEC02590.1"/>
    </source>
</evidence>
<dbReference type="KEGG" id="scc:Spico_1386"/>
<reference evidence="8" key="1">
    <citation type="submission" date="2011-04" db="EMBL/GenBank/DDBJ databases">
        <title>The complete genome of Spirochaeta coccoides DSM 17374.</title>
        <authorList>
            <person name="Lucas S."/>
            <person name="Copeland A."/>
            <person name="Lapidus A."/>
            <person name="Bruce D."/>
            <person name="Goodwin L."/>
            <person name="Pitluck S."/>
            <person name="Peters L."/>
            <person name="Kyrpides N."/>
            <person name="Mavromatis K."/>
            <person name="Pagani I."/>
            <person name="Ivanova N."/>
            <person name="Ovchinnikova G."/>
            <person name="Lu M."/>
            <person name="Detter J.C."/>
            <person name="Tapia R."/>
            <person name="Han C."/>
            <person name="Land M."/>
            <person name="Hauser L."/>
            <person name="Markowitz V."/>
            <person name="Cheng J.-F."/>
            <person name="Hugenholtz P."/>
            <person name="Woyke T."/>
            <person name="Wu D."/>
            <person name="Spring S."/>
            <person name="Schroeder M."/>
            <person name="Brambilla E."/>
            <person name="Klenk H.-P."/>
            <person name="Eisen J.A."/>
        </authorList>
    </citation>
    <scope>NUCLEOTIDE SEQUENCE [LARGE SCALE GENOMIC DNA]</scope>
    <source>
        <strain evidence="8">ATCC BAA-1237 / DSM 17374 / SPN1</strain>
    </source>
</reference>
<dbReference type="STRING" id="760011.Spico_1386"/>
<keyword evidence="8" id="KW-1185">Reference proteome</keyword>
<dbReference type="GO" id="GO:0016829">
    <property type="term" value="F:lyase activity"/>
    <property type="evidence" value="ECO:0007669"/>
    <property type="project" value="UniProtKB-KW"/>
</dbReference>
<evidence type="ECO:0000256" key="2">
    <source>
        <dbReference type="ARBA" id="ARBA00022729"/>
    </source>
</evidence>
<dbReference type="OrthoDB" id="7335480at2"/>
<dbReference type="InterPro" id="IPR012480">
    <property type="entry name" value="Hepar_II_III_C"/>
</dbReference>
<dbReference type="Proteomes" id="UP000007939">
    <property type="component" value="Chromosome"/>
</dbReference>
<dbReference type="SUPFAM" id="SSF48230">
    <property type="entry name" value="Chondroitin AC/alginate lyase"/>
    <property type="match status" value="1"/>
</dbReference>
<keyword evidence="3" id="KW-0574">Periplasm</keyword>
<feature type="domain" description="Heparinase II/III-like C-terminal" evidence="5">
    <location>
        <begin position="333"/>
        <end position="555"/>
    </location>
</feature>
<sequence length="664" mass="73903">MKIWLNDPKSIMGMIRSRKPELVSSTCADADLAADGIFTFTARWDMERCTDPVQFPGKPDWTYRHGDDDEWLYQMNRHGFLPVLAKAYGYTGDLRYKTSFIHLISDWISSCPLCPESRKTTWRSLEAGIRVRNWLLSLHLIGDSLPPGILDAMENSLRQHMQYLVDAHDTFHEISNWGVLQDEGLFLLAVYFQNDGLRKVALDRLVRNMSLAVFADGSHWEQSPMYTGEVLGAYLSVVNVACQQEIPLPPDFARRTELMAVAFSYFMKKDGMLYTHGDTDAINACDLMAFAAAVTGNPGLKAIAGDDGADLYPFFCSPAQVTAYDALEPQLQRMSVSLPDSGHFFLRGKHLDVHFSCGSLGSGHGHADLLHVDVSYEGEDVWVDSGRYTYRDIPIRWELKGALAHNTPVIGNQSFTEPTGTWSFGRVALPVKKSIRTEKDMDCASGGHLGYLVSHGIYVERKVLRLGEHVVVVVDIFHCPSSTDTTDTTDTVVTSSFHFHPDIRLNSDILLDPDTRLEQGAVFGISGRTVSGNMALIRHGSVTLENAPYSPAYNEITEGSVIRSMTHLNRSMVQAAVLSLSLTDDLRPLAVSTRPVTFARKQTELDDRLSLGMAISYGSDEYTVMVVEEDLIGEVDLYRCNGQEGYGRVQVFIGTSPHGTCLEW</sequence>